<dbReference type="EMBL" id="CAJOBG010061311">
    <property type="protein sequence ID" value="CAF4551311.1"/>
    <property type="molecule type" value="Genomic_DNA"/>
</dbReference>
<accession>A0A820YNV2</accession>
<comment type="caution">
    <text evidence="1">The sequence shown here is derived from an EMBL/GenBank/DDBJ whole genome shotgun (WGS) entry which is preliminary data.</text>
</comment>
<dbReference type="AlphaFoldDB" id="A0A820YNV2"/>
<keyword evidence="2" id="KW-1185">Reference proteome</keyword>
<feature type="non-terminal residue" evidence="1">
    <location>
        <position position="1"/>
    </location>
</feature>
<name>A0A820YNV2_9BILA</name>
<organism evidence="1 2">
    <name type="scientific">Rotaria magnacalcarata</name>
    <dbReference type="NCBI Taxonomy" id="392030"/>
    <lineage>
        <taxon>Eukaryota</taxon>
        <taxon>Metazoa</taxon>
        <taxon>Spiralia</taxon>
        <taxon>Gnathifera</taxon>
        <taxon>Rotifera</taxon>
        <taxon>Eurotatoria</taxon>
        <taxon>Bdelloidea</taxon>
        <taxon>Philodinida</taxon>
        <taxon>Philodinidae</taxon>
        <taxon>Rotaria</taxon>
    </lineage>
</organism>
<reference evidence="1" key="1">
    <citation type="submission" date="2021-02" db="EMBL/GenBank/DDBJ databases">
        <authorList>
            <person name="Nowell W R."/>
        </authorList>
    </citation>
    <scope>NUCLEOTIDE SEQUENCE</scope>
</reference>
<evidence type="ECO:0000313" key="1">
    <source>
        <dbReference type="EMBL" id="CAF4551311.1"/>
    </source>
</evidence>
<dbReference type="Proteomes" id="UP000663866">
    <property type="component" value="Unassembled WGS sequence"/>
</dbReference>
<feature type="non-terminal residue" evidence="1">
    <location>
        <position position="45"/>
    </location>
</feature>
<proteinExistence type="predicted"/>
<sequence>HGPSRKTVRRQLGLSYHKYRKELRATLASIRAIAITVDIWTKKQT</sequence>
<evidence type="ECO:0000313" key="2">
    <source>
        <dbReference type="Proteomes" id="UP000663866"/>
    </source>
</evidence>
<protein>
    <submittedName>
        <fullName evidence="1">Uncharacterized protein</fullName>
    </submittedName>
</protein>
<gene>
    <name evidence="1" type="ORF">OVN521_LOCUS43224</name>
</gene>